<keyword evidence="1" id="KW-0812">Transmembrane</keyword>
<dbReference type="AlphaFoldDB" id="A0A0B2VWA1"/>
<accession>A0A0B2VWA1</accession>
<dbReference type="EMBL" id="JPKZ01000334">
    <property type="protein sequence ID" value="KHN87791.1"/>
    <property type="molecule type" value="Genomic_DNA"/>
</dbReference>
<keyword evidence="1" id="KW-0472">Membrane</keyword>
<organism evidence="2 3">
    <name type="scientific">Toxocara canis</name>
    <name type="common">Canine roundworm</name>
    <dbReference type="NCBI Taxonomy" id="6265"/>
    <lineage>
        <taxon>Eukaryota</taxon>
        <taxon>Metazoa</taxon>
        <taxon>Ecdysozoa</taxon>
        <taxon>Nematoda</taxon>
        <taxon>Chromadorea</taxon>
        <taxon>Rhabditida</taxon>
        <taxon>Spirurina</taxon>
        <taxon>Ascaridomorpha</taxon>
        <taxon>Ascaridoidea</taxon>
        <taxon>Toxocaridae</taxon>
        <taxon>Toxocara</taxon>
    </lineage>
</organism>
<keyword evidence="1" id="KW-1133">Transmembrane helix</keyword>
<evidence type="ECO:0000313" key="2">
    <source>
        <dbReference type="EMBL" id="KHN87791.1"/>
    </source>
</evidence>
<dbReference type="Proteomes" id="UP000031036">
    <property type="component" value="Unassembled WGS sequence"/>
</dbReference>
<comment type="caution">
    <text evidence="2">The sequence shown here is derived from an EMBL/GenBank/DDBJ whole genome shotgun (WGS) entry which is preliminary data.</text>
</comment>
<protein>
    <submittedName>
        <fullName evidence="2">Uncharacterized protein</fullName>
    </submittedName>
</protein>
<sequence length="146" mass="16680">MMEHMDVHPNEKYIVGAITLTFALINFSAKSALTTLDANGRQSYRQQWRFFLQAFMSSAIIMIIFIGFHVVKKSMKLRFIHFITGCLCVIVVHGTNSIVLLVCSRELRVWLHRAITCKEQPRILLLSSSHEPRVSKISCATKISEI</sequence>
<keyword evidence="3" id="KW-1185">Reference proteome</keyword>
<feature type="transmembrane region" description="Helical" evidence="1">
    <location>
        <begin position="50"/>
        <end position="71"/>
    </location>
</feature>
<gene>
    <name evidence="2" type="ORF">Tcan_10006</name>
</gene>
<evidence type="ECO:0000256" key="1">
    <source>
        <dbReference type="SAM" id="Phobius"/>
    </source>
</evidence>
<reference evidence="2 3" key="1">
    <citation type="submission" date="2014-11" db="EMBL/GenBank/DDBJ databases">
        <title>Genetic blueprint of the zoonotic pathogen Toxocara canis.</title>
        <authorList>
            <person name="Zhu X.-Q."/>
            <person name="Korhonen P.K."/>
            <person name="Cai H."/>
            <person name="Young N.D."/>
            <person name="Nejsum P."/>
            <person name="von Samson-Himmelstjerna G."/>
            <person name="Boag P.R."/>
            <person name="Tan P."/>
            <person name="Li Q."/>
            <person name="Min J."/>
            <person name="Yang Y."/>
            <person name="Wang X."/>
            <person name="Fang X."/>
            <person name="Hall R.S."/>
            <person name="Hofmann A."/>
            <person name="Sternberg P.W."/>
            <person name="Jex A.R."/>
            <person name="Gasser R.B."/>
        </authorList>
    </citation>
    <scope>NUCLEOTIDE SEQUENCE [LARGE SCALE GENOMIC DNA]</scope>
    <source>
        <strain evidence="2">PN_DK_2014</strain>
    </source>
</reference>
<name>A0A0B2VWA1_TOXCA</name>
<evidence type="ECO:0000313" key="3">
    <source>
        <dbReference type="Proteomes" id="UP000031036"/>
    </source>
</evidence>
<proteinExistence type="predicted"/>
<feature type="transmembrane region" description="Helical" evidence="1">
    <location>
        <begin position="77"/>
        <end position="103"/>
    </location>
</feature>
<feature type="transmembrane region" description="Helical" evidence="1">
    <location>
        <begin position="12"/>
        <end position="29"/>
    </location>
</feature>